<dbReference type="eggNOG" id="COG1028">
    <property type="taxonomic scope" value="Bacteria"/>
</dbReference>
<reference evidence="4 5" key="1">
    <citation type="journal article" date="2004" name="Proc. Natl. Acad. Sci. U.S.A.">
        <title>Structural flexibility in the Burkholderia mallei genome.</title>
        <authorList>
            <person name="Nierman W.C."/>
            <person name="DeShazer D."/>
            <person name="Kim H.S."/>
            <person name="Tettelin H."/>
            <person name="Nelson K.E."/>
            <person name="Feldblyum T."/>
            <person name="Ulrich R.L."/>
            <person name="Ronning C.M."/>
            <person name="Brinkac L.M."/>
            <person name="Daugherty S.C."/>
            <person name="Davidsen T.D."/>
            <person name="Deboy R.T."/>
            <person name="Dimitrov G."/>
            <person name="Dodson R.J."/>
            <person name="Durkin A.S."/>
            <person name="Gwinn M.L."/>
            <person name="Haft D.H."/>
            <person name="Khouri H."/>
            <person name="Kolonay J.F."/>
            <person name="Madupu R."/>
            <person name="Mohammoud Y."/>
            <person name="Nelson W.C."/>
            <person name="Radune D."/>
            <person name="Romero C.M."/>
            <person name="Sarria S."/>
            <person name="Selengut J."/>
            <person name="Shamblin C."/>
            <person name="Sullivan S.A."/>
            <person name="White O."/>
            <person name="Yu Y."/>
            <person name="Zafar N."/>
            <person name="Zhou L."/>
            <person name="Fraser C.M."/>
        </authorList>
    </citation>
    <scope>NUCLEOTIDE SEQUENCE [LARGE SCALE GENOMIC DNA]</scope>
    <source>
        <strain evidence="4 5">ATCC 23344</strain>
    </source>
</reference>
<dbReference type="KEGG" id="bma:BMAA0644"/>
<dbReference type="PANTHER" id="PTHR43639">
    <property type="entry name" value="OXIDOREDUCTASE, SHORT-CHAIN DEHYDROGENASE/REDUCTASE FAMILY (AFU_ORTHOLOGUE AFUA_5G02870)"/>
    <property type="match status" value="1"/>
</dbReference>
<dbReference type="PRINTS" id="PR00080">
    <property type="entry name" value="SDRFAMILY"/>
</dbReference>
<gene>
    <name evidence="4" type="ordered locus">BMAA0644</name>
</gene>
<proteinExistence type="inferred from homology"/>
<dbReference type="Pfam" id="PF13561">
    <property type="entry name" value="adh_short_C2"/>
    <property type="match status" value="1"/>
</dbReference>
<dbReference type="PANTHER" id="PTHR43639:SF1">
    <property type="entry name" value="SHORT-CHAIN DEHYDROGENASE_REDUCTASE FAMILY PROTEIN"/>
    <property type="match status" value="1"/>
</dbReference>
<evidence type="ECO:0000256" key="2">
    <source>
        <dbReference type="ARBA" id="ARBA00023002"/>
    </source>
</evidence>
<organism evidence="4 5">
    <name type="scientific">Burkholderia mallei (strain ATCC 23344)</name>
    <dbReference type="NCBI Taxonomy" id="243160"/>
    <lineage>
        <taxon>Bacteria</taxon>
        <taxon>Pseudomonadati</taxon>
        <taxon>Pseudomonadota</taxon>
        <taxon>Betaproteobacteria</taxon>
        <taxon>Burkholderiales</taxon>
        <taxon>Burkholderiaceae</taxon>
        <taxon>Burkholderia</taxon>
        <taxon>pseudomallei group</taxon>
    </lineage>
</organism>
<sequence length="280" mass="29845">MRAARAGACFGACRSSKHRSRQVNLNLNDKVVIVTGGGSGIGGAITLALAEEGAIPVVFGRSPLADAFAERLRALQSRARFVRVDLVDDARCREAVDETVAAFGRIDGLVNNAGINDGVGLDAGRDAFVASLESNLIHYYVIAHYCLPHLKASRGAIVNVSSKTAITGQGGTSGYCASKGAQLSLTREWAASLADDGVRVNAVIPAEVMTPLYANWLARFDDPDAKLQSITRKIPLGKRMTSAEEIAWTTVFLLSERASHTTGQWLFVDGGYTHLDRALT</sequence>
<dbReference type="InterPro" id="IPR036291">
    <property type="entry name" value="NAD(P)-bd_dom_sf"/>
</dbReference>
<dbReference type="PRINTS" id="PR00081">
    <property type="entry name" value="GDHRDH"/>
</dbReference>
<dbReference type="SMART" id="SM00822">
    <property type="entry name" value="PKS_KR"/>
    <property type="match status" value="1"/>
</dbReference>
<dbReference type="NCBIfam" id="NF006384">
    <property type="entry name" value="PRK08628.1"/>
    <property type="match status" value="1"/>
</dbReference>
<dbReference type="Proteomes" id="UP000006693">
    <property type="component" value="Chromosome 2"/>
</dbReference>
<keyword evidence="2" id="KW-0560">Oxidoreductase</keyword>
<dbReference type="Gene3D" id="3.40.50.720">
    <property type="entry name" value="NAD(P)-binding Rossmann-like Domain"/>
    <property type="match status" value="1"/>
</dbReference>
<dbReference type="FunFam" id="3.40.50.720:FF:000084">
    <property type="entry name" value="Short-chain dehydrogenase reductase"/>
    <property type="match status" value="1"/>
</dbReference>
<dbReference type="SUPFAM" id="SSF51735">
    <property type="entry name" value="NAD(P)-binding Rossmann-fold domains"/>
    <property type="match status" value="1"/>
</dbReference>
<protein>
    <submittedName>
        <fullName evidence="4">Oxidoreductase, short-chain dehydrogenase/reductase family</fullName>
    </submittedName>
</protein>
<comment type="similarity">
    <text evidence="1">Belongs to the short-chain dehydrogenases/reductases (SDR) family.</text>
</comment>
<dbReference type="InterPro" id="IPR057326">
    <property type="entry name" value="KR_dom"/>
</dbReference>
<evidence type="ECO:0000256" key="1">
    <source>
        <dbReference type="ARBA" id="ARBA00006484"/>
    </source>
</evidence>
<dbReference type="CDD" id="cd05233">
    <property type="entry name" value="SDR_c"/>
    <property type="match status" value="1"/>
</dbReference>
<dbReference type="PATRIC" id="fig|243160.12.peg.4155"/>
<name>A0A0H2WDP6_BURMA</name>
<dbReference type="HOGENOM" id="CLU_010194_1_0_4"/>
<dbReference type="GO" id="GO:0016491">
    <property type="term" value="F:oxidoreductase activity"/>
    <property type="evidence" value="ECO:0007669"/>
    <property type="project" value="UniProtKB-KW"/>
</dbReference>
<dbReference type="EMBL" id="CP000011">
    <property type="protein sequence ID" value="AAU46971.1"/>
    <property type="molecule type" value="Genomic_DNA"/>
</dbReference>
<evidence type="ECO:0000313" key="5">
    <source>
        <dbReference type="Proteomes" id="UP000006693"/>
    </source>
</evidence>
<evidence type="ECO:0000313" key="4">
    <source>
        <dbReference type="EMBL" id="AAU46971.1"/>
    </source>
</evidence>
<accession>A0A0H2WDP6</accession>
<evidence type="ECO:0000259" key="3">
    <source>
        <dbReference type="SMART" id="SM00822"/>
    </source>
</evidence>
<dbReference type="InterPro" id="IPR002347">
    <property type="entry name" value="SDR_fam"/>
</dbReference>
<feature type="domain" description="Ketoreductase" evidence="3">
    <location>
        <begin position="30"/>
        <end position="199"/>
    </location>
</feature>
<dbReference type="AlphaFoldDB" id="A0A0H2WDP6"/>
<keyword evidence="5" id="KW-1185">Reference proteome</keyword>